<proteinExistence type="predicted"/>
<keyword evidence="1" id="KW-0812">Transmembrane</keyword>
<keyword evidence="3" id="KW-1185">Reference proteome</keyword>
<reference evidence="2 3" key="1">
    <citation type="submission" date="2017-03" db="EMBL/GenBank/DDBJ databases">
        <title>Genome sequencing of Shewanella japonica KCTC 22435.</title>
        <authorList>
            <person name="Kim K.M."/>
        </authorList>
    </citation>
    <scope>NUCLEOTIDE SEQUENCE [LARGE SCALE GENOMIC DNA]</scope>
    <source>
        <strain evidence="2 3">KCTC 22435</strain>
    </source>
</reference>
<gene>
    <name evidence="2" type="ORF">SJ2017_2988</name>
</gene>
<name>A0ABM6JN75_9GAMM</name>
<evidence type="ECO:0000313" key="2">
    <source>
        <dbReference type="EMBL" id="ARD23265.1"/>
    </source>
</evidence>
<feature type="transmembrane region" description="Helical" evidence="1">
    <location>
        <begin position="12"/>
        <end position="34"/>
    </location>
</feature>
<keyword evidence="1" id="KW-0472">Membrane</keyword>
<dbReference type="NCBIfam" id="TIGR02532">
    <property type="entry name" value="IV_pilin_GFxxxE"/>
    <property type="match status" value="1"/>
</dbReference>
<dbReference type="EMBL" id="CP020472">
    <property type="protein sequence ID" value="ARD23265.1"/>
    <property type="molecule type" value="Genomic_DNA"/>
</dbReference>
<dbReference type="InterPro" id="IPR012902">
    <property type="entry name" value="N_methyl_site"/>
</dbReference>
<dbReference type="RefSeq" id="WP_055025076.1">
    <property type="nucleotide sequence ID" value="NZ_CANMJJ010000005.1"/>
</dbReference>
<protein>
    <submittedName>
        <fullName evidence="2">Methylation site containing protein</fullName>
    </submittedName>
</protein>
<sequence length="168" mass="18101">MKKFNLIESNNAGFTLIEMVVVIIILAVLAIIAAPKFLNLKTDASIASLDSLEAAIKSANSIVYSKLAIEGKEKLSSSSIELNGETITTSFGFISPTADNIENAIEGSFEQVNNLNAEITADWGTFEIAGILVLLFPKGYTFTDTCYFFYLAFPGATEPSFFANQTGC</sequence>
<dbReference type="Gene3D" id="3.30.700.10">
    <property type="entry name" value="Glycoprotein, Type 4 Pilin"/>
    <property type="match status" value="1"/>
</dbReference>
<evidence type="ECO:0000313" key="3">
    <source>
        <dbReference type="Proteomes" id="UP000191820"/>
    </source>
</evidence>
<dbReference type="InterPro" id="IPR045584">
    <property type="entry name" value="Pilin-like"/>
</dbReference>
<dbReference type="Proteomes" id="UP000191820">
    <property type="component" value="Chromosome"/>
</dbReference>
<evidence type="ECO:0000256" key="1">
    <source>
        <dbReference type="SAM" id="Phobius"/>
    </source>
</evidence>
<dbReference type="PROSITE" id="PS00409">
    <property type="entry name" value="PROKAR_NTER_METHYL"/>
    <property type="match status" value="1"/>
</dbReference>
<dbReference type="Pfam" id="PF07963">
    <property type="entry name" value="N_methyl"/>
    <property type="match status" value="1"/>
</dbReference>
<organism evidence="2 3">
    <name type="scientific">Shewanella japonica</name>
    <dbReference type="NCBI Taxonomy" id="93973"/>
    <lineage>
        <taxon>Bacteria</taxon>
        <taxon>Pseudomonadati</taxon>
        <taxon>Pseudomonadota</taxon>
        <taxon>Gammaproteobacteria</taxon>
        <taxon>Alteromonadales</taxon>
        <taxon>Shewanellaceae</taxon>
        <taxon>Shewanella</taxon>
    </lineage>
</organism>
<accession>A0ABM6JN75</accession>
<dbReference type="SUPFAM" id="SSF54523">
    <property type="entry name" value="Pili subunits"/>
    <property type="match status" value="1"/>
</dbReference>
<keyword evidence="1" id="KW-1133">Transmembrane helix</keyword>